<feature type="transmembrane region" description="Helical" evidence="2">
    <location>
        <begin position="26"/>
        <end position="52"/>
    </location>
</feature>
<feature type="region of interest" description="Disordered" evidence="1">
    <location>
        <begin position="206"/>
        <end position="272"/>
    </location>
</feature>
<evidence type="ECO:0000313" key="3">
    <source>
        <dbReference type="EMBL" id="SGZ54284.1"/>
    </source>
</evidence>
<organism evidence="3 4">
    <name type="scientific">Sungouiella intermedia</name>
    <dbReference type="NCBI Taxonomy" id="45354"/>
    <lineage>
        <taxon>Eukaryota</taxon>
        <taxon>Fungi</taxon>
        <taxon>Dikarya</taxon>
        <taxon>Ascomycota</taxon>
        <taxon>Saccharomycotina</taxon>
        <taxon>Pichiomycetes</taxon>
        <taxon>Metschnikowiaceae</taxon>
        <taxon>Sungouiella</taxon>
    </lineage>
</organism>
<keyword evidence="2" id="KW-0472">Membrane</keyword>
<protein>
    <submittedName>
        <fullName evidence="3">CIC11C00000000513</fullName>
    </submittedName>
</protein>
<keyword evidence="4" id="KW-1185">Reference proteome</keyword>
<proteinExistence type="predicted"/>
<keyword evidence="2" id="KW-1133">Transmembrane helix</keyword>
<evidence type="ECO:0000313" key="4">
    <source>
        <dbReference type="Proteomes" id="UP000182334"/>
    </source>
</evidence>
<name>A0A1L0DCM3_9ASCO</name>
<dbReference type="AlphaFoldDB" id="A0A1L0DCM3"/>
<reference evidence="3 4" key="1">
    <citation type="submission" date="2016-10" db="EMBL/GenBank/DDBJ databases">
        <authorList>
            <person name="de Groot N.N."/>
        </authorList>
    </citation>
    <scope>NUCLEOTIDE SEQUENCE [LARGE SCALE GENOMIC DNA]</scope>
    <source>
        <strain evidence="3 4">CBS 141442</strain>
    </source>
</reference>
<feature type="transmembrane region" description="Helical" evidence="2">
    <location>
        <begin position="64"/>
        <end position="84"/>
    </location>
</feature>
<accession>A0A1L0DCM3</accession>
<evidence type="ECO:0000256" key="2">
    <source>
        <dbReference type="SAM" id="Phobius"/>
    </source>
</evidence>
<feature type="compositionally biased region" description="Polar residues" evidence="1">
    <location>
        <begin position="206"/>
        <end position="215"/>
    </location>
</feature>
<dbReference type="OrthoDB" id="4085918at2759"/>
<dbReference type="EMBL" id="LT635759">
    <property type="protein sequence ID" value="SGZ54284.1"/>
    <property type="molecule type" value="Genomic_DNA"/>
</dbReference>
<dbReference type="Proteomes" id="UP000182334">
    <property type="component" value="Chromosome IV"/>
</dbReference>
<feature type="compositionally biased region" description="Polar residues" evidence="1">
    <location>
        <begin position="226"/>
        <end position="236"/>
    </location>
</feature>
<sequence>MCLIVALAQVLGLILARNRPFIMALTVSILCAGYVGVSIWVGVVMFAPSVHIVYPSHFTTIQSVLAIVTIILEASLVTLAWVGVAHHQQEVSDTESMKTAIQSEKAKGDVQDSQSVTPSISPLATMELAESIRKNRRALAALHNKESQCTLIAMPDSVDDDSTLNFIYKASLADTALYDSGSANWMNTMPISYLAPYLNKPRSLISSNTDSSGGSTWRHRSDSDENTLARSHSTGQLRVKKQRLMTRPSIERLQSVDEASQERISSPLKPSHIGSISSSSLTGFKNNINKAATATALAQRLHAEKANPKSVPEVESPCSPIFPEFETGESGDRGNSTPYRLSGIMDGLEDIPRPAPLWNEYQHTENTPPHSTTHRGIRNVSLEEWEANKLAWLSQSHSGKPILYAIASSGALSRSMSAPSLHTYRQISQKSTSTSEDLQMLDITSAHPITPVVTPSRFVQQEEEGTSPIKKMIGIFKRRDSTTDYTVPKSPNTAHNGNHRHTTSVANSLASFLASVASGKSTRSNSPRKSIKSLFTRSPIYDHAPPQRLVYPSGPQQIHRLVHHQSMSLNFKLLPGFLASQNWDAETLEHSESSRVSSIPSAVIGEYDKEKWRTLKELKRQAEDNMDGRSI</sequence>
<keyword evidence="2" id="KW-0812">Transmembrane</keyword>
<evidence type="ECO:0000256" key="1">
    <source>
        <dbReference type="SAM" id="MobiDB-lite"/>
    </source>
</evidence>
<gene>
    <name evidence="3" type="ORF">SAMEA4029010_CIC11G00000000513</name>
</gene>